<dbReference type="Gene3D" id="3.40.1410.10">
    <property type="entry name" value="Chorismate lyase-like"/>
    <property type="match status" value="1"/>
</dbReference>
<dbReference type="InterPro" id="IPR000524">
    <property type="entry name" value="Tscrpt_reg_HTH_GntR"/>
</dbReference>
<dbReference type="InterPro" id="IPR036390">
    <property type="entry name" value="WH_DNA-bd_sf"/>
</dbReference>
<dbReference type="Pfam" id="PF00392">
    <property type="entry name" value="GntR"/>
    <property type="match status" value="1"/>
</dbReference>
<evidence type="ECO:0000256" key="1">
    <source>
        <dbReference type="ARBA" id="ARBA00023015"/>
    </source>
</evidence>
<keyword evidence="3" id="KW-0804">Transcription</keyword>
<dbReference type="SUPFAM" id="SSF46785">
    <property type="entry name" value="Winged helix' DNA-binding domain"/>
    <property type="match status" value="1"/>
</dbReference>
<sequence length="263" mass="29482">MPTSSSQSGPRPLTRSKGTPLWSQLRADLLRRLEDGEFRDVFPGEHDLVAEYQVSRHTVREALRTLRAEGLVTAQRGRVSRFAASRPLEQKVGEAYSLFRSVEEVGAVQRSTVRRLDQRADGVIAARLGLEESTPLVHLERLRLADGEPLAVDRVWLPADIARPLLSVDFTHTSLYDELERHCRTHISGGWERIRAVVPTRAERKLLDCPESTALFAIDRLGHDAAHRQVEWRQTLVRADRFAVAAAFSADDGYRLGGPVPTP</sequence>
<dbReference type="PANTHER" id="PTHR44846">
    <property type="entry name" value="MANNOSYL-D-GLYCERATE TRANSPORT/METABOLISM SYSTEM REPRESSOR MNGR-RELATED"/>
    <property type="match status" value="1"/>
</dbReference>
<dbReference type="SUPFAM" id="SSF64288">
    <property type="entry name" value="Chorismate lyase-like"/>
    <property type="match status" value="1"/>
</dbReference>
<dbReference type="Pfam" id="PF07702">
    <property type="entry name" value="UTRA"/>
    <property type="match status" value="1"/>
</dbReference>
<gene>
    <name evidence="5" type="ORF">OKJ99_33340</name>
</gene>
<accession>A0ABU6FFZ4</accession>
<evidence type="ECO:0000259" key="4">
    <source>
        <dbReference type="PROSITE" id="PS50949"/>
    </source>
</evidence>
<evidence type="ECO:0000313" key="6">
    <source>
        <dbReference type="Proteomes" id="UP001354931"/>
    </source>
</evidence>
<keyword evidence="2" id="KW-0238">DNA-binding</keyword>
<dbReference type="Gene3D" id="1.10.10.10">
    <property type="entry name" value="Winged helix-like DNA-binding domain superfamily/Winged helix DNA-binding domain"/>
    <property type="match status" value="1"/>
</dbReference>
<proteinExistence type="predicted"/>
<evidence type="ECO:0000313" key="5">
    <source>
        <dbReference type="EMBL" id="MEB8342388.1"/>
    </source>
</evidence>
<dbReference type="PRINTS" id="PR00035">
    <property type="entry name" value="HTHGNTR"/>
</dbReference>
<dbReference type="SMART" id="SM00345">
    <property type="entry name" value="HTH_GNTR"/>
    <property type="match status" value="1"/>
</dbReference>
<dbReference type="InterPro" id="IPR036388">
    <property type="entry name" value="WH-like_DNA-bd_sf"/>
</dbReference>
<comment type="caution">
    <text evidence="5">The sequence shown here is derived from an EMBL/GenBank/DDBJ whole genome shotgun (WGS) entry which is preliminary data.</text>
</comment>
<reference evidence="5 6" key="1">
    <citation type="submission" date="2022-10" db="EMBL/GenBank/DDBJ databases">
        <authorList>
            <person name="Xie J."/>
            <person name="Shen N."/>
        </authorList>
    </citation>
    <scope>NUCLEOTIDE SEQUENCE [LARGE SCALE GENOMIC DNA]</scope>
    <source>
        <strain evidence="5 6">YIM65594</strain>
    </source>
</reference>
<dbReference type="SMART" id="SM00866">
    <property type="entry name" value="UTRA"/>
    <property type="match status" value="1"/>
</dbReference>
<dbReference type="InterPro" id="IPR028978">
    <property type="entry name" value="Chorismate_lyase_/UTRA_dom_sf"/>
</dbReference>
<name>A0ABU6FFZ4_9ACTN</name>
<dbReference type="InterPro" id="IPR011663">
    <property type="entry name" value="UTRA"/>
</dbReference>
<protein>
    <submittedName>
        <fullName evidence="5">GntR family transcriptional regulator</fullName>
    </submittedName>
</protein>
<dbReference type="EMBL" id="JAOZYC010000164">
    <property type="protein sequence ID" value="MEB8342388.1"/>
    <property type="molecule type" value="Genomic_DNA"/>
</dbReference>
<feature type="domain" description="HTH gntR-type" evidence="4">
    <location>
        <begin position="15"/>
        <end position="86"/>
    </location>
</feature>
<keyword evidence="6" id="KW-1185">Reference proteome</keyword>
<dbReference type="CDD" id="cd07377">
    <property type="entry name" value="WHTH_GntR"/>
    <property type="match status" value="1"/>
</dbReference>
<evidence type="ECO:0000256" key="2">
    <source>
        <dbReference type="ARBA" id="ARBA00023125"/>
    </source>
</evidence>
<dbReference type="PANTHER" id="PTHR44846:SF1">
    <property type="entry name" value="MANNOSYL-D-GLYCERATE TRANSPORT_METABOLISM SYSTEM REPRESSOR MNGR-RELATED"/>
    <property type="match status" value="1"/>
</dbReference>
<dbReference type="PROSITE" id="PS50949">
    <property type="entry name" value="HTH_GNTR"/>
    <property type="match status" value="1"/>
</dbReference>
<organism evidence="5 6">
    <name type="scientific">Streptomyces endophyticus</name>
    <dbReference type="NCBI Taxonomy" id="714166"/>
    <lineage>
        <taxon>Bacteria</taxon>
        <taxon>Bacillati</taxon>
        <taxon>Actinomycetota</taxon>
        <taxon>Actinomycetes</taxon>
        <taxon>Kitasatosporales</taxon>
        <taxon>Streptomycetaceae</taxon>
        <taxon>Streptomyces</taxon>
    </lineage>
</organism>
<evidence type="ECO:0000256" key="3">
    <source>
        <dbReference type="ARBA" id="ARBA00023163"/>
    </source>
</evidence>
<dbReference type="InterPro" id="IPR050679">
    <property type="entry name" value="Bact_HTH_transcr_reg"/>
</dbReference>
<dbReference type="Proteomes" id="UP001354931">
    <property type="component" value="Unassembled WGS sequence"/>
</dbReference>
<keyword evidence="1" id="KW-0805">Transcription regulation</keyword>